<dbReference type="InterPro" id="IPR023983">
    <property type="entry name" value="DNA_S_mod_dnd_assoc_4"/>
</dbReference>
<evidence type="ECO:0000313" key="1">
    <source>
        <dbReference type="EMBL" id="MFC4726461.1"/>
    </source>
</evidence>
<organism evidence="1 2">
    <name type="scientific">Glycocaulis abyssi</name>
    <dbReference type="NCBI Taxonomy" id="1433403"/>
    <lineage>
        <taxon>Bacteria</taxon>
        <taxon>Pseudomonadati</taxon>
        <taxon>Pseudomonadota</taxon>
        <taxon>Alphaproteobacteria</taxon>
        <taxon>Maricaulales</taxon>
        <taxon>Maricaulaceae</taxon>
        <taxon>Glycocaulis</taxon>
    </lineage>
</organism>
<reference evidence="2" key="1">
    <citation type="journal article" date="2019" name="Int. J. Syst. Evol. Microbiol.">
        <title>The Global Catalogue of Microorganisms (GCM) 10K type strain sequencing project: providing services to taxonomists for standard genome sequencing and annotation.</title>
        <authorList>
            <consortium name="The Broad Institute Genomics Platform"/>
            <consortium name="The Broad Institute Genome Sequencing Center for Infectious Disease"/>
            <person name="Wu L."/>
            <person name="Ma J."/>
        </authorList>
    </citation>
    <scope>NUCLEOTIDE SEQUENCE [LARGE SCALE GENOMIC DNA]</scope>
    <source>
        <strain evidence="2">CCUG 62981</strain>
    </source>
</reference>
<protein>
    <submittedName>
        <fullName evidence="1">DNA phosphorothioation-associated protein 4</fullName>
    </submittedName>
</protein>
<comment type="caution">
    <text evidence="1">The sequence shown here is derived from an EMBL/GenBank/DDBJ whole genome shotgun (WGS) entry which is preliminary data.</text>
</comment>
<dbReference type="NCBIfam" id="TIGR04062">
    <property type="entry name" value="dnd_assoc_4"/>
    <property type="match status" value="1"/>
</dbReference>
<name>A0ABV9NGS7_9PROT</name>
<dbReference type="RefSeq" id="WP_371392236.1">
    <property type="nucleotide sequence ID" value="NZ_CP163421.1"/>
</dbReference>
<evidence type="ECO:0000313" key="2">
    <source>
        <dbReference type="Proteomes" id="UP001596024"/>
    </source>
</evidence>
<keyword evidence="2" id="KW-1185">Reference proteome</keyword>
<proteinExistence type="predicted"/>
<accession>A0ABV9NGS7</accession>
<dbReference type="Proteomes" id="UP001596024">
    <property type="component" value="Unassembled WGS sequence"/>
</dbReference>
<sequence>MSSRAPNINRSKIHEDMVQRLAMQKLPGTDRTLFPTIRELLCFAALLGYSENRRLPLDKDKGVEDVSYQQFERGDAEDLIFLIALAETKDAEVLKDGEESRCAEIFEEYANGGLQIIREAMLRGGGEYPDRDILELLKDRGFLNIDDQEPDISGITFEC</sequence>
<gene>
    <name evidence="1" type="ORF">ACFPB0_14300</name>
</gene>
<dbReference type="EMBL" id="JBHSGQ010000013">
    <property type="protein sequence ID" value="MFC4726461.1"/>
    <property type="molecule type" value="Genomic_DNA"/>
</dbReference>